<evidence type="ECO:0000313" key="2">
    <source>
        <dbReference type="EMBL" id="TCC91677.1"/>
    </source>
</evidence>
<organism evidence="2 3">
    <name type="scientific">Pedobacter frigiditerrae</name>
    <dbReference type="NCBI Taxonomy" id="2530452"/>
    <lineage>
        <taxon>Bacteria</taxon>
        <taxon>Pseudomonadati</taxon>
        <taxon>Bacteroidota</taxon>
        <taxon>Sphingobacteriia</taxon>
        <taxon>Sphingobacteriales</taxon>
        <taxon>Sphingobacteriaceae</taxon>
        <taxon>Pedobacter</taxon>
    </lineage>
</organism>
<evidence type="ECO:0008006" key="4">
    <source>
        <dbReference type="Google" id="ProtNLM"/>
    </source>
</evidence>
<evidence type="ECO:0000256" key="1">
    <source>
        <dbReference type="SAM" id="SignalP"/>
    </source>
</evidence>
<feature type="signal peptide" evidence="1">
    <location>
        <begin position="1"/>
        <end position="19"/>
    </location>
</feature>
<proteinExistence type="predicted"/>
<protein>
    <recommendedName>
        <fullName evidence="4">Toxin-antitoxin system YwqK family antitoxin</fullName>
    </recommendedName>
</protein>
<gene>
    <name evidence="2" type="ORF">EZ428_07925</name>
</gene>
<dbReference type="RefSeq" id="WP_131552616.1">
    <property type="nucleotide sequence ID" value="NZ_SJSK01000002.1"/>
</dbReference>
<dbReference type="AlphaFoldDB" id="A0A4R0MXR2"/>
<reference evidence="2 3" key="1">
    <citation type="submission" date="2019-02" db="EMBL/GenBank/DDBJ databases">
        <title>Pedobacter sp. RP-1-13 sp. nov., isolated from Arctic soil.</title>
        <authorList>
            <person name="Dahal R.H."/>
        </authorList>
    </citation>
    <scope>NUCLEOTIDE SEQUENCE [LARGE SCALE GENOMIC DNA]</scope>
    <source>
        <strain evidence="2 3">RP-1-13</strain>
    </source>
</reference>
<keyword evidence="3" id="KW-1185">Reference proteome</keyword>
<dbReference type="EMBL" id="SJSK01000002">
    <property type="protein sequence ID" value="TCC91677.1"/>
    <property type="molecule type" value="Genomic_DNA"/>
</dbReference>
<dbReference type="Gene3D" id="2.20.110.10">
    <property type="entry name" value="Histone H3 K4-specific methyltransferase SET7/9 N-terminal domain"/>
    <property type="match status" value="1"/>
</dbReference>
<evidence type="ECO:0000313" key="3">
    <source>
        <dbReference type="Proteomes" id="UP000292884"/>
    </source>
</evidence>
<dbReference type="SUPFAM" id="SSF82185">
    <property type="entry name" value="Histone H3 K4-specific methyltransferase SET7/9 N-terminal domain"/>
    <property type="match status" value="1"/>
</dbReference>
<sequence>MKKLLLLLFLITSLIKVNAQIKPVYFYGDKVISNKNKATSYAIYGKLSDQDIWMFKRYDLNDNLLQTGSYNDELLTIPHGKFVFYTGVVDYNNINRTRYDLKGKTRFKSQEGEFVNGKEEGKWFTYYPDGNISSYMEFKGGLANGAYKEYDKYGDITVSGNFLNNEKHGEWISENGTRIDTYENGVRKSTRYVKKTKKVKGEVKN</sequence>
<dbReference type="Proteomes" id="UP000292884">
    <property type="component" value="Unassembled WGS sequence"/>
</dbReference>
<dbReference type="OrthoDB" id="7342920at2"/>
<accession>A0A4R0MXR2</accession>
<comment type="caution">
    <text evidence="2">The sequence shown here is derived from an EMBL/GenBank/DDBJ whole genome shotgun (WGS) entry which is preliminary data.</text>
</comment>
<name>A0A4R0MXR2_9SPHI</name>
<keyword evidence="1" id="KW-0732">Signal</keyword>
<feature type="chain" id="PRO_5020621077" description="Toxin-antitoxin system YwqK family antitoxin" evidence="1">
    <location>
        <begin position="20"/>
        <end position="205"/>
    </location>
</feature>